<dbReference type="EMBL" id="DWVZ01000061">
    <property type="protein sequence ID" value="HJC62941.1"/>
    <property type="molecule type" value="Genomic_DNA"/>
</dbReference>
<dbReference type="Proteomes" id="UP000823886">
    <property type="component" value="Unassembled WGS sequence"/>
</dbReference>
<dbReference type="AlphaFoldDB" id="A0A9D2PM00"/>
<dbReference type="InterPro" id="IPR043756">
    <property type="entry name" value="DUF5702"/>
</dbReference>
<feature type="signal peptide" evidence="1">
    <location>
        <begin position="1"/>
        <end position="23"/>
    </location>
</feature>
<evidence type="ECO:0000313" key="3">
    <source>
        <dbReference type="Proteomes" id="UP000823886"/>
    </source>
</evidence>
<feature type="chain" id="PRO_5038561899" evidence="1">
    <location>
        <begin position="24"/>
        <end position="461"/>
    </location>
</feature>
<keyword evidence="1" id="KW-0732">Signal</keyword>
<reference evidence="2" key="2">
    <citation type="submission" date="2021-04" db="EMBL/GenBank/DDBJ databases">
        <authorList>
            <person name="Gilroy R."/>
        </authorList>
    </citation>
    <scope>NUCLEOTIDE SEQUENCE</scope>
    <source>
        <strain evidence="2">ChiBcec2-3848</strain>
    </source>
</reference>
<dbReference type="PROSITE" id="PS51257">
    <property type="entry name" value="PROKAR_LIPOPROTEIN"/>
    <property type="match status" value="1"/>
</dbReference>
<reference evidence="2" key="1">
    <citation type="journal article" date="2021" name="PeerJ">
        <title>Extensive microbial diversity within the chicken gut microbiome revealed by metagenomics and culture.</title>
        <authorList>
            <person name="Gilroy R."/>
            <person name="Ravi A."/>
            <person name="Getino M."/>
            <person name="Pursley I."/>
            <person name="Horton D.L."/>
            <person name="Alikhan N.F."/>
            <person name="Baker D."/>
            <person name="Gharbi K."/>
            <person name="Hall N."/>
            <person name="Watson M."/>
            <person name="Adriaenssens E.M."/>
            <person name="Foster-Nyarko E."/>
            <person name="Jarju S."/>
            <person name="Secka A."/>
            <person name="Antonio M."/>
            <person name="Oren A."/>
            <person name="Chaudhuri R.R."/>
            <person name="La Ragione R."/>
            <person name="Hildebrand F."/>
            <person name="Pallen M.J."/>
        </authorList>
    </citation>
    <scope>NUCLEOTIDE SEQUENCE</scope>
    <source>
        <strain evidence="2">ChiBcec2-3848</strain>
    </source>
</reference>
<dbReference type="Pfam" id="PF18960">
    <property type="entry name" value="DUF5702"/>
    <property type="match status" value="1"/>
</dbReference>
<comment type="caution">
    <text evidence="2">The sequence shown here is derived from an EMBL/GenBank/DDBJ whole genome shotgun (WGS) entry which is preliminary data.</text>
</comment>
<gene>
    <name evidence="2" type="ORF">H9753_04910</name>
</gene>
<name>A0A9D2PM00_9FIRM</name>
<organism evidence="2 3">
    <name type="scientific">Candidatus Blautia merdavium</name>
    <dbReference type="NCBI Taxonomy" id="2838494"/>
    <lineage>
        <taxon>Bacteria</taxon>
        <taxon>Bacillati</taxon>
        <taxon>Bacillota</taxon>
        <taxon>Clostridia</taxon>
        <taxon>Lachnospirales</taxon>
        <taxon>Lachnospiraceae</taxon>
        <taxon>Blautia</taxon>
    </lineage>
</organism>
<accession>A0A9D2PM00</accession>
<evidence type="ECO:0000313" key="2">
    <source>
        <dbReference type="EMBL" id="HJC62941.1"/>
    </source>
</evidence>
<evidence type="ECO:0000256" key="1">
    <source>
        <dbReference type="SAM" id="SignalP"/>
    </source>
</evidence>
<protein>
    <submittedName>
        <fullName evidence="2">Uncharacterized protein</fullName>
    </submittedName>
</protein>
<sequence>MKAKGSMTAAMCLLMLVILSLLAACIQSARVSAARVKAVNAADTGLYSLFSEYHPVLLETYGLFFLDAGYGTERISQAQLIEQLEAYMEPALASGLTACRIQACALDGYRTAAEESGKAVRSQMVRYMKQNLGNLGLEALLENYNREKDGIEKQEAVKEQGIQEEDLSQTVPMEGISEKNNPLEIVKSIKEHGFLGLAVPADAQISEKTGDVTGYLSRREIQQGQGEIPGSGYQESISDRLFLAEYILEKLGCFTQIREETALDYQVEYILGGKDSDRDNLQSTVNQLIALREVSNLAFLYTDSQKRAELKACAAALSIVALIPQGMELVQAVLAAGWAYVESVCDVRTLLSGGKVPLTKDAYSWKTQLSRLSGSLEEGQNTDSGLDYQAHLRLLLAAKSPQTLTVRCMDMIEQDVRSISGYESFSFDSCIDALSVEIRFQGPEKQIWSAQRFYGYTMTKS</sequence>
<proteinExistence type="predicted"/>